<accession>A0A177A8A9</accession>
<feature type="region of interest" description="Disordered" evidence="1">
    <location>
        <begin position="208"/>
        <end position="254"/>
    </location>
</feature>
<evidence type="ECO:0000256" key="1">
    <source>
        <dbReference type="SAM" id="MobiDB-lite"/>
    </source>
</evidence>
<name>A0A177A8A9_9PEZI</name>
<dbReference type="Proteomes" id="UP000077154">
    <property type="component" value="Unassembled WGS sequence"/>
</dbReference>
<feature type="compositionally biased region" description="Polar residues" evidence="1">
    <location>
        <begin position="219"/>
        <end position="229"/>
    </location>
</feature>
<feature type="compositionally biased region" description="Polar residues" evidence="1">
    <location>
        <begin position="14"/>
        <end position="35"/>
    </location>
</feature>
<dbReference type="RefSeq" id="XP_024323236.1">
    <property type="nucleotide sequence ID" value="XM_024469002.1"/>
</dbReference>
<dbReference type="PANTHER" id="PTHR39610">
    <property type="entry name" value="BZIP DOMAIN-CONTAINING PROTEIN-RELATED"/>
    <property type="match status" value="1"/>
</dbReference>
<feature type="region of interest" description="Disordered" evidence="1">
    <location>
        <begin position="127"/>
        <end position="180"/>
    </location>
</feature>
<feature type="compositionally biased region" description="Low complexity" evidence="1">
    <location>
        <begin position="230"/>
        <end position="254"/>
    </location>
</feature>
<reference evidence="2" key="1">
    <citation type="submission" date="2016-03" db="EMBL/GenBank/DDBJ databases">
        <title>Updated assembly of Pseudogymnoascus destructans, the fungus causing white-nose syndrome of bats.</title>
        <authorList>
            <person name="Palmer J.M."/>
            <person name="Drees K.P."/>
            <person name="Foster J.T."/>
            <person name="Lindner D.L."/>
        </authorList>
    </citation>
    <scope>NUCLEOTIDE SEQUENCE [LARGE SCALE GENOMIC DNA]</scope>
    <source>
        <strain evidence="2">20631-21</strain>
    </source>
</reference>
<feature type="region of interest" description="Disordered" evidence="1">
    <location>
        <begin position="333"/>
        <end position="361"/>
    </location>
</feature>
<dbReference type="VEuPathDB" id="FungiDB:GMDG_08400"/>
<sequence>MAPDLNSVPPSPRLISQQSPRVTGTPSSRRASQQMPSPPTIPLSPPVPNILPSNTNAFMAAFQPAGAQATTAFPTFTTDNTGVGTGPGPLRHPRPLTAADIHLQLEKEQEAVVNRLTRELSLLRAAQNASVVSNTSSTSERAGLPDASDHHSNHLLSGPSHPLPSTRRHHRSSSAASARSIAAASSASTTAGVAGSLASVYAPSISERTRGTLPRHDSTTQSLSLSRQNSITSSRRSGASSPVPPLTSSSSYQHSEFSHTYPLRPSFSSLHRELSGGQVPQLSGVEGQPITSVQTTGRYEEAAYHRHELEAVKRENDALKQKIRDLERLVREGRRAREDESRTRSESVSTTASVMRGRDEERVVGTIEVDDVRVGESASGGGLA</sequence>
<protein>
    <submittedName>
        <fullName evidence="2">Uncharacterized protein</fullName>
    </submittedName>
</protein>
<feature type="region of interest" description="Disordered" evidence="1">
    <location>
        <begin position="271"/>
        <end position="294"/>
    </location>
</feature>
<dbReference type="EMBL" id="KV441398">
    <property type="protein sequence ID" value="OAF57950.1"/>
    <property type="molecule type" value="Genomic_DNA"/>
</dbReference>
<dbReference type="OrthoDB" id="5401654at2759"/>
<dbReference type="GeneID" id="36288446"/>
<proteinExistence type="predicted"/>
<organism evidence="2">
    <name type="scientific">Pseudogymnoascus destructans</name>
    <dbReference type="NCBI Taxonomy" id="655981"/>
    <lineage>
        <taxon>Eukaryota</taxon>
        <taxon>Fungi</taxon>
        <taxon>Dikarya</taxon>
        <taxon>Ascomycota</taxon>
        <taxon>Pezizomycotina</taxon>
        <taxon>Leotiomycetes</taxon>
        <taxon>Thelebolales</taxon>
        <taxon>Thelebolaceae</taxon>
        <taxon>Pseudogymnoascus</taxon>
    </lineage>
</organism>
<dbReference type="eggNOG" id="ENOG502SQZA">
    <property type="taxonomic scope" value="Eukaryota"/>
</dbReference>
<feature type="compositionally biased region" description="Basic and acidic residues" evidence="1">
    <location>
        <begin position="208"/>
        <end position="218"/>
    </location>
</feature>
<feature type="compositionally biased region" description="Basic and acidic residues" evidence="1">
    <location>
        <begin position="333"/>
        <end position="345"/>
    </location>
</feature>
<dbReference type="PANTHER" id="PTHR39610:SF1">
    <property type="match status" value="1"/>
</dbReference>
<feature type="compositionally biased region" description="Pro residues" evidence="1">
    <location>
        <begin position="36"/>
        <end position="49"/>
    </location>
</feature>
<evidence type="ECO:0000313" key="2">
    <source>
        <dbReference type="EMBL" id="OAF57950.1"/>
    </source>
</evidence>
<dbReference type="AlphaFoldDB" id="A0A177A8A9"/>
<feature type="compositionally biased region" description="Low complexity" evidence="1">
    <location>
        <begin position="127"/>
        <end position="139"/>
    </location>
</feature>
<gene>
    <name evidence="2" type="ORF">VC83_05380</name>
</gene>
<feature type="region of interest" description="Disordered" evidence="1">
    <location>
        <begin position="1"/>
        <end position="49"/>
    </location>
</feature>